<feature type="binding site" evidence="9">
    <location>
        <position position="323"/>
    </location>
    <ligand>
        <name>Mg(2+)</name>
        <dbReference type="ChEBI" id="CHEBI:18420"/>
    </ligand>
</feature>
<keyword evidence="9" id="KW-0460">Magnesium</keyword>
<proteinExistence type="inferred from homology"/>
<dbReference type="EMBL" id="PEYD01000008">
    <property type="protein sequence ID" value="PIS39709.1"/>
    <property type="molecule type" value="Genomic_DNA"/>
</dbReference>
<keyword evidence="5 12" id="KW-0808">Transferase</keyword>
<dbReference type="NCBIfam" id="TIGR01134">
    <property type="entry name" value="purF"/>
    <property type="match status" value="1"/>
</dbReference>
<keyword evidence="10" id="KW-0408">Iron</keyword>
<accession>A0A2H0YN77</accession>
<dbReference type="Pfam" id="PF13522">
    <property type="entry name" value="GATase_6"/>
    <property type="match status" value="1"/>
</dbReference>
<dbReference type="GO" id="GO:0051536">
    <property type="term" value="F:iron-sulfur cluster binding"/>
    <property type="evidence" value="ECO:0007669"/>
    <property type="project" value="UniProtKB-KW"/>
</dbReference>
<dbReference type="PROSITE" id="PS51278">
    <property type="entry name" value="GATASE_TYPE_2"/>
    <property type="match status" value="1"/>
</dbReference>
<dbReference type="SUPFAM" id="SSF53271">
    <property type="entry name" value="PRTase-like"/>
    <property type="match status" value="1"/>
</dbReference>
<dbReference type="Gene3D" id="3.60.20.10">
    <property type="entry name" value="Glutamine Phosphoribosylpyrophosphate, subunit 1, domain 1"/>
    <property type="match status" value="1"/>
</dbReference>
<evidence type="ECO:0000313" key="12">
    <source>
        <dbReference type="EMBL" id="PIS39709.1"/>
    </source>
</evidence>
<sequence length="434" mass="48652">LQHRGKEAAGIATFDGGKYYSRLGIGEIPVVFRNGALEKLPGRIGIGHNRYSTAGVSNLANIQPLRGVWKGNEFYIAHNGNLVNAETLRRYCLERGFKFEATSDTGVIAALISLTEASSFEKTIEQVLLKLRGAYSLVILYQDKIIAAKDNLGIRPLCFGKSENYFVVASETCALYHLGVSLIRELDPGEILIIDESGIKEYFHPPVKKRKFCVFEFVYFLRPDSIIFGRRVKDVQKNMGMHLARECPVSADLVVPIPDSGKYGGYGFIEGSGVKNGQEAILRTHLVSRTFIEPVKELRDRGVELKFVVMEEDVVGKKVVIVDDSIVRGTTHKRLVNLFRKAGSKEVHSRIFSPPYRYPCYYGIDTYRIQDELIAQRKEGDVEEIRKELGLDSLCYLSLESLLKAIIEVSGQKLTKDDFCACCFSGEYPVPIED</sequence>
<evidence type="ECO:0000256" key="2">
    <source>
        <dbReference type="ARBA" id="ARBA00010138"/>
    </source>
</evidence>
<dbReference type="GO" id="GO:0009113">
    <property type="term" value="P:purine nucleobase biosynthetic process"/>
    <property type="evidence" value="ECO:0007669"/>
    <property type="project" value="UniProtKB-UniRule"/>
</dbReference>
<comment type="cofactor">
    <cofactor evidence="9">
        <name>Mg(2+)</name>
        <dbReference type="ChEBI" id="CHEBI:18420"/>
    </cofactor>
    <text evidence="9">Binds 1 Mg(2+) ion per subunit.</text>
</comment>
<dbReference type="InterPro" id="IPR000836">
    <property type="entry name" value="PRTase_dom"/>
</dbReference>
<dbReference type="GO" id="GO:0046872">
    <property type="term" value="F:metal ion binding"/>
    <property type="evidence" value="ECO:0007669"/>
    <property type="project" value="UniProtKB-KW"/>
</dbReference>
<evidence type="ECO:0000256" key="7">
    <source>
        <dbReference type="ARBA" id="ARBA00022962"/>
    </source>
</evidence>
<evidence type="ECO:0000259" key="11">
    <source>
        <dbReference type="PROSITE" id="PS51278"/>
    </source>
</evidence>
<feature type="binding site" evidence="10">
    <location>
        <position position="213"/>
    </location>
    <ligand>
        <name>[4Fe-4S] cluster</name>
        <dbReference type="ChEBI" id="CHEBI:49883"/>
    </ligand>
</feature>
<keyword evidence="9" id="KW-0479">Metal-binding</keyword>
<evidence type="ECO:0000256" key="10">
    <source>
        <dbReference type="PIRSR" id="PIRSR000485-3"/>
    </source>
</evidence>
<protein>
    <recommendedName>
        <fullName evidence="3 8">Amidophosphoribosyltransferase</fullName>
        <ecNumber evidence="3 8">2.4.2.14</ecNumber>
    </recommendedName>
</protein>
<dbReference type="SUPFAM" id="SSF56235">
    <property type="entry name" value="N-terminal nucleophile aminohydrolases (Ntn hydrolases)"/>
    <property type="match status" value="1"/>
</dbReference>
<dbReference type="EC" id="2.4.2.14" evidence="3 8"/>
<evidence type="ECO:0000256" key="3">
    <source>
        <dbReference type="ARBA" id="ARBA00011941"/>
    </source>
</evidence>
<dbReference type="GO" id="GO:0006189">
    <property type="term" value="P:'de novo' IMP biosynthetic process"/>
    <property type="evidence" value="ECO:0007669"/>
    <property type="project" value="UniProtKB-UniPathway"/>
</dbReference>
<dbReference type="CDD" id="cd06223">
    <property type="entry name" value="PRTases_typeI"/>
    <property type="match status" value="1"/>
</dbReference>
<dbReference type="InterPro" id="IPR029055">
    <property type="entry name" value="Ntn_hydrolases_N"/>
</dbReference>
<evidence type="ECO:0000256" key="9">
    <source>
        <dbReference type="PIRSR" id="PIRSR000485-2"/>
    </source>
</evidence>
<keyword evidence="6" id="KW-0658">Purine biosynthesis</keyword>
<comment type="similarity">
    <text evidence="2">In the C-terminal section; belongs to the purine/pyrimidine phosphoribosyltransferase family.</text>
</comment>
<comment type="caution">
    <text evidence="12">The sequence shown here is derived from an EMBL/GenBank/DDBJ whole genome shotgun (WGS) entry which is preliminary data.</text>
</comment>
<evidence type="ECO:0000256" key="8">
    <source>
        <dbReference type="NCBIfam" id="TIGR01134"/>
    </source>
</evidence>
<name>A0A2H0YN77_9BACT</name>
<comment type="pathway">
    <text evidence="1">Purine metabolism; IMP biosynthesis via de novo pathway; N(1)-(5-phospho-D-ribosyl)glycinamide from 5-phospho-alpha-D-ribose 1-diphosphate: step 1/2.</text>
</comment>
<dbReference type="UniPathway" id="UPA00074">
    <property type="reaction ID" value="UER00124"/>
</dbReference>
<evidence type="ECO:0000256" key="1">
    <source>
        <dbReference type="ARBA" id="ARBA00005209"/>
    </source>
</evidence>
<dbReference type="Proteomes" id="UP000230088">
    <property type="component" value="Unassembled WGS sequence"/>
</dbReference>
<dbReference type="PIRSF" id="PIRSF000485">
    <property type="entry name" value="Amd_phspho_trans"/>
    <property type="match status" value="1"/>
</dbReference>
<keyword evidence="4 12" id="KW-0328">Glycosyltransferase</keyword>
<reference evidence="13" key="1">
    <citation type="submission" date="2017-09" db="EMBL/GenBank/DDBJ databases">
        <title>Depth-based differentiation of microbial function through sediment-hosted aquifers and enrichment of novel symbionts in the deep terrestrial subsurface.</title>
        <authorList>
            <person name="Probst A.J."/>
            <person name="Ladd B."/>
            <person name="Jarett J.K."/>
            <person name="Geller-Mcgrath D.E."/>
            <person name="Sieber C.M.K."/>
            <person name="Emerson J.B."/>
            <person name="Anantharaman K."/>
            <person name="Thomas B.C."/>
            <person name="Malmstrom R."/>
            <person name="Stieglmeier M."/>
            <person name="Klingl A."/>
            <person name="Woyke T."/>
            <person name="Ryan C.M."/>
            <person name="Banfield J.F."/>
        </authorList>
    </citation>
    <scope>NUCLEOTIDE SEQUENCE [LARGE SCALE GENOMIC DNA]</scope>
</reference>
<feature type="binding site" evidence="9">
    <location>
        <position position="260"/>
    </location>
    <ligand>
        <name>Mg(2+)</name>
        <dbReference type="ChEBI" id="CHEBI:18420"/>
    </ligand>
</feature>
<evidence type="ECO:0000256" key="5">
    <source>
        <dbReference type="ARBA" id="ARBA00022679"/>
    </source>
</evidence>
<feature type="domain" description="Glutamine amidotransferase type-2" evidence="11">
    <location>
        <begin position="1"/>
        <end position="197"/>
    </location>
</feature>
<gene>
    <name evidence="12" type="primary">purF</name>
    <name evidence="12" type="ORF">COT33_00560</name>
</gene>
<dbReference type="PANTHER" id="PTHR11907">
    <property type="entry name" value="AMIDOPHOSPHORIBOSYLTRANSFERASE"/>
    <property type="match status" value="1"/>
</dbReference>
<feature type="binding site" evidence="9">
    <location>
        <position position="324"/>
    </location>
    <ligand>
        <name>Mg(2+)</name>
        <dbReference type="ChEBI" id="CHEBI:18420"/>
    </ligand>
</feature>
<feature type="non-terminal residue" evidence="12">
    <location>
        <position position="1"/>
    </location>
</feature>
<evidence type="ECO:0000256" key="6">
    <source>
        <dbReference type="ARBA" id="ARBA00022755"/>
    </source>
</evidence>
<organism evidence="12 13">
    <name type="scientific">Candidatus Nealsonbacteria bacterium CG08_land_8_20_14_0_20_38_20</name>
    <dbReference type="NCBI Taxonomy" id="1974705"/>
    <lineage>
        <taxon>Bacteria</taxon>
        <taxon>Candidatus Nealsoniibacteriota</taxon>
    </lineage>
</organism>
<keyword evidence="7" id="KW-0315">Glutamine amidotransferase</keyword>
<dbReference type="InterPro" id="IPR005854">
    <property type="entry name" value="PurF"/>
</dbReference>
<dbReference type="InterPro" id="IPR017932">
    <property type="entry name" value="GATase_2_dom"/>
</dbReference>
<evidence type="ECO:0000256" key="4">
    <source>
        <dbReference type="ARBA" id="ARBA00022676"/>
    </source>
</evidence>
<dbReference type="InterPro" id="IPR029057">
    <property type="entry name" value="PRTase-like"/>
</dbReference>
<feature type="binding site" evidence="10">
    <location>
        <position position="360"/>
    </location>
    <ligand>
        <name>[4Fe-4S] cluster</name>
        <dbReference type="ChEBI" id="CHEBI:49883"/>
    </ligand>
</feature>
<dbReference type="GO" id="GO:0004044">
    <property type="term" value="F:amidophosphoribosyltransferase activity"/>
    <property type="evidence" value="ECO:0007669"/>
    <property type="project" value="UniProtKB-UniRule"/>
</dbReference>
<feature type="binding site" evidence="10">
    <location>
        <position position="420"/>
    </location>
    <ligand>
        <name>[4Fe-4S] cluster</name>
        <dbReference type="ChEBI" id="CHEBI:49883"/>
    </ligand>
</feature>
<keyword evidence="10" id="KW-0411">Iron-sulfur</keyword>
<feature type="binding site" evidence="10">
    <location>
        <position position="423"/>
    </location>
    <ligand>
        <name>[4Fe-4S] cluster</name>
        <dbReference type="ChEBI" id="CHEBI:49883"/>
    </ligand>
</feature>
<evidence type="ECO:0000313" key="13">
    <source>
        <dbReference type="Proteomes" id="UP000230088"/>
    </source>
</evidence>
<comment type="cofactor">
    <cofactor evidence="10">
        <name>[4Fe-4S] cluster</name>
        <dbReference type="ChEBI" id="CHEBI:49883"/>
    </cofactor>
    <text evidence="10">Binds 1 [4Fe-4S] cluster per subunit.</text>
</comment>
<dbReference type="Gene3D" id="3.40.50.2020">
    <property type="match status" value="1"/>
</dbReference>
<dbReference type="AlphaFoldDB" id="A0A2H0YN77"/>